<organism evidence="2">
    <name type="scientific">uncultured Acidimicrobiales bacterium</name>
    <dbReference type="NCBI Taxonomy" id="310071"/>
    <lineage>
        <taxon>Bacteria</taxon>
        <taxon>Bacillati</taxon>
        <taxon>Actinomycetota</taxon>
        <taxon>Acidimicrobiia</taxon>
        <taxon>Acidimicrobiales</taxon>
        <taxon>environmental samples</taxon>
    </lineage>
</organism>
<feature type="compositionally biased region" description="Basic residues" evidence="1">
    <location>
        <begin position="75"/>
        <end position="86"/>
    </location>
</feature>
<evidence type="ECO:0000313" key="2">
    <source>
        <dbReference type="EMBL" id="CAA9233080.1"/>
    </source>
</evidence>
<sequence length="95" mass="10139">EIWLLVRAQLPLGPLRAVPAPRGLGSDGRAGAARQPVGGGRSEQDGVGRRDAVRTDRPLPGGHHGAARLPVRHPVPAHRGRPRVRRLPVPDTARL</sequence>
<protein>
    <submittedName>
        <fullName evidence="2">Uncharacterized protein</fullName>
    </submittedName>
</protein>
<reference evidence="2" key="1">
    <citation type="submission" date="2020-02" db="EMBL/GenBank/DDBJ databases">
        <authorList>
            <person name="Meier V. D."/>
        </authorList>
    </citation>
    <scope>NUCLEOTIDE SEQUENCE</scope>
    <source>
        <strain evidence="2">AVDCRST_MAG10</strain>
    </source>
</reference>
<name>A0A6J4HU95_9ACTN</name>
<feature type="non-terminal residue" evidence="2">
    <location>
        <position position="1"/>
    </location>
</feature>
<accession>A0A6J4HU95</accession>
<evidence type="ECO:0000256" key="1">
    <source>
        <dbReference type="SAM" id="MobiDB-lite"/>
    </source>
</evidence>
<proteinExistence type="predicted"/>
<dbReference type="AlphaFoldDB" id="A0A6J4HU95"/>
<feature type="region of interest" description="Disordered" evidence="1">
    <location>
        <begin position="15"/>
        <end position="95"/>
    </location>
</feature>
<gene>
    <name evidence="2" type="ORF">AVDCRST_MAG10-1268</name>
</gene>
<dbReference type="EMBL" id="CADCTB010000084">
    <property type="protein sequence ID" value="CAA9233080.1"/>
    <property type="molecule type" value="Genomic_DNA"/>
</dbReference>
<feature type="non-terminal residue" evidence="2">
    <location>
        <position position="95"/>
    </location>
</feature>
<feature type="compositionally biased region" description="Basic and acidic residues" evidence="1">
    <location>
        <begin position="42"/>
        <end position="57"/>
    </location>
</feature>